<comment type="caution">
    <text evidence="2">The sequence shown here is derived from an EMBL/GenBank/DDBJ whole genome shotgun (WGS) entry which is preliminary data.</text>
</comment>
<dbReference type="AlphaFoldDB" id="A0A8S1XWV0"/>
<reference evidence="2" key="1">
    <citation type="submission" date="2021-01" db="EMBL/GenBank/DDBJ databases">
        <authorList>
            <consortium name="Genoscope - CEA"/>
            <person name="William W."/>
        </authorList>
    </citation>
    <scope>NUCLEOTIDE SEQUENCE</scope>
</reference>
<organism evidence="2 3">
    <name type="scientific">Paramecium octaurelia</name>
    <dbReference type="NCBI Taxonomy" id="43137"/>
    <lineage>
        <taxon>Eukaryota</taxon>
        <taxon>Sar</taxon>
        <taxon>Alveolata</taxon>
        <taxon>Ciliophora</taxon>
        <taxon>Intramacronucleata</taxon>
        <taxon>Oligohymenophorea</taxon>
        <taxon>Peniculida</taxon>
        <taxon>Parameciidae</taxon>
        <taxon>Paramecium</taxon>
    </lineage>
</organism>
<keyword evidence="3" id="KW-1185">Reference proteome</keyword>
<proteinExistence type="predicted"/>
<evidence type="ECO:0000313" key="3">
    <source>
        <dbReference type="Proteomes" id="UP000683925"/>
    </source>
</evidence>
<evidence type="ECO:0000256" key="1">
    <source>
        <dbReference type="SAM" id="MobiDB-lite"/>
    </source>
</evidence>
<feature type="region of interest" description="Disordered" evidence="1">
    <location>
        <begin position="14"/>
        <end position="34"/>
    </location>
</feature>
<feature type="compositionally biased region" description="Polar residues" evidence="1">
    <location>
        <begin position="17"/>
        <end position="26"/>
    </location>
</feature>
<dbReference type="EMBL" id="CAJJDP010000135">
    <property type="protein sequence ID" value="CAD8204882.1"/>
    <property type="molecule type" value="Genomic_DNA"/>
</dbReference>
<evidence type="ECO:0000313" key="2">
    <source>
        <dbReference type="EMBL" id="CAD8204882.1"/>
    </source>
</evidence>
<sequence>MIYSPDREFMHRFESAPESSCLQAHPNSKDLQRL</sequence>
<protein>
    <submittedName>
        <fullName evidence="2">Uncharacterized protein</fullName>
    </submittedName>
</protein>
<name>A0A8S1XWV0_PAROT</name>
<accession>A0A8S1XWV0</accession>
<dbReference type="Proteomes" id="UP000683925">
    <property type="component" value="Unassembled WGS sequence"/>
</dbReference>
<gene>
    <name evidence="2" type="ORF">POCTA_138.1.T1340022</name>
</gene>